<dbReference type="Pfam" id="PF00281">
    <property type="entry name" value="Ribosomal_L5"/>
    <property type="match status" value="1"/>
</dbReference>
<dbReference type="SUPFAM" id="SSF55282">
    <property type="entry name" value="RL5-like"/>
    <property type="match status" value="1"/>
</dbReference>
<dbReference type="GO" id="GO:0003735">
    <property type="term" value="F:structural constituent of ribosome"/>
    <property type="evidence" value="ECO:0007669"/>
    <property type="project" value="InterPro"/>
</dbReference>
<dbReference type="InterPro" id="IPR002132">
    <property type="entry name" value="Ribosomal_uL5"/>
</dbReference>
<accession>A0A0H5BLL0</accession>
<dbReference type="GO" id="GO:0006412">
    <property type="term" value="P:translation"/>
    <property type="evidence" value="ECO:0007669"/>
    <property type="project" value="InterPro"/>
</dbReference>
<reference evidence="7" key="1">
    <citation type="journal article" date="2015" name="Genome Biol. Evol.">
        <title>Nucleomorph Genome Sequences of Two Chlorarachniophytes, Amorphochlora amoebiformis and Lotharella vacuolata.</title>
        <authorList>
            <person name="Suzuki S."/>
            <person name="Shirato S."/>
            <person name="Hirakawa Y."/>
            <person name="Ishida K."/>
        </authorList>
    </citation>
    <scope>NUCLEOTIDE SEQUENCE</scope>
    <source>
        <strain evidence="7">CCMP2058</strain>
    </source>
</reference>
<dbReference type="Pfam" id="PF00673">
    <property type="entry name" value="Ribosomal_L5_C"/>
    <property type="match status" value="1"/>
</dbReference>
<dbReference type="InterPro" id="IPR031310">
    <property type="entry name" value="Ribosomal_uL5_N"/>
</dbReference>
<evidence type="ECO:0000256" key="2">
    <source>
        <dbReference type="ARBA" id="ARBA00022980"/>
    </source>
</evidence>
<evidence type="ECO:0000313" key="7">
    <source>
        <dbReference type="EMBL" id="BAS01837.1"/>
    </source>
</evidence>
<keyword evidence="3 4" id="KW-0687">Ribonucleoprotein</keyword>
<dbReference type="InterPro" id="IPR022803">
    <property type="entry name" value="Ribosomal_uL5_dom_sf"/>
</dbReference>
<dbReference type="Gene3D" id="3.30.1440.10">
    <property type="match status" value="1"/>
</dbReference>
<organism evidence="7">
    <name type="scientific">Amorphochlora amoebiformis</name>
    <dbReference type="NCBI Taxonomy" id="1561963"/>
    <lineage>
        <taxon>Eukaryota</taxon>
        <taxon>Sar</taxon>
        <taxon>Rhizaria</taxon>
        <taxon>Cercozoa</taxon>
        <taxon>Chlorarachniophyceae</taxon>
        <taxon>Amorphochlora</taxon>
    </lineage>
</organism>
<evidence type="ECO:0000256" key="1">
    <source>
        <dbReference type="ARBA" id="ARBA00008553"/>
    </source>
</evidence>
<dbReference type="GO" id="GO:1990904">
    <property type="term" value="C:ribonucleoprotein complex"/>
    <property type="evidence" value="ECO:0007669"/>
    <property type="project" value="UniProtKB-KW"/>
</dbReference>
<proteinExistence type="inferred from homology"/>
<gene>
    <name evidence="7" type="primary">rpl11</name>
</gene>
<dbReference type="GO" id="GO:0005840">
    <property type="term" value="C:ribosome"/>
    <property type="evidence" value="ECO:0007669"/>
    <property type="project" value="UniProtKB-KW"/>
</dbReference>
<evidence type="ECO:0000259" key="6">
    <source>
        <dbReference type="Pfam" id="PF00673"/>
    </source>
</evidence>
<evidence type="ECO:0000256" key="3">
    <source>
        <dbReference type="ARBA" id="ARBA00023274"/>
    </source>
</evidence>
<comment type="similarity">
    <text evidence="1 4">Belongs to the universal ribosomal protein uL5 family.</text>
</comment>
<evidence type="ECO:0000256" key="4">
    <source>
        <dbReference type="RuleBase" id="RU003930"/>
    </source>
</evidence>
<dbReference type="AlphaFoldDB" id="A0A0H5BLL0"/>
<keyword evidence="7" id="KW-0542">Nucleomorph</keyword>
<dbReference type="PANTHER" id="PTHR11994">
    <property type="entry name" value="60S RIBOSOMAL PROTEIN L11-RELATED"/>
    <property type="match status" value="1"/>
</dbReference>
<dbReference type="EMBL" id="AB996603">
    <property type="protein sequence ID" value="BAS01837.1"/>
    <property type="molecule type" value="Genomic_DNA"/>
</dbReference>
<sequence length="166" mass="19286">MSNSSSLLEFNNSTRLEKIILNIDIGSSNYRLFSSAKLLKKLTFQFPSFGQVKKTIRSFGIRKGDYISCYCTIRGKRALLILFKGLRDKNFTLKNKNFSDLYHFGFGLSDHLNMGVEYDQSIGVQGINFTIKLDKLGSRIQFKKRMKRKIGFTKLVNKEQIIEWYK</sequence>
<geneLocation type="nucleomorph" evidence="7"/>
<name>A0A0H5BLL0_9EUKA</name>
<protein>
    <submittedName>
        <fullName evidence="7">Ribosomal protein L11</fullName>
    </submittedName>
</protein>
<evidence type="ECO:0000259" key="5">
    <source>
        <dbReference type="Pfam" id="PF00281"/>
    </source>
</evidence>
<feature type="domain" description="Large ribosomal subunit protein uL5 C-terminal" evidence="6">
    <location>
        <begin position="67"/>
        <end position="136"/>
    </location>
</feature>
<keyword evidence="2 4" id="KW-0689">Ribosomal protein</keyword>
<dbReference type="InterPro" id="IPR031309">
    <property type="entry name" value="Ribosomal_uL5_C"/>
</dbReference>
<feature type="domain" description="Large ribosomal subunit protein uL5 N-terminal" evidence="5">
    <location>
        <begin position="15"/>
        <end position="62"/>
    </location>
</feature>
<dbReference type="PIRSF" id="PIRSF002161">
    <property type="entry name" value="Ribosomal_L5"/>
    <property type="match status" value="1"/>
</dbReference>